<keyword evidence="9" id="KW-0677">Repeat</keyword>
<evidence type="ECO:0000256" key="9">
    <source>
        <dbReference type="ARBA" id="ARBA00022737"/>
    </source>
</evidence>
<dbReference type="Pfam" id="PF13365">
    <property type="entry name" value="Trypsin_2"/>
    <property type="match status" value="1"/>
</dbReference>
<evidence type="ECO:0000256" key="5">
    <source>
        <dbReference type="ARBA" id="ARBA00013035"/>
    </source>
</evidence>
<dbReference type="CDD" id="cd10839">
    <property type="entry name" value="cpPDZ1_DegP-like"/>
    <property type="match status" value="1"/>
</dbReference>
<evidence type="ECO:0000256" key="15">
    <source>
        <dbReference type="SAM" id="SignalP"/>
    </source>
</evidence>
<dbReference type="RefSeq" id="WP_382413515.1">
    <property type="nucleotide sequence ID" value="NZ_AP031500.1"/>
</dbReference>
<keyword evidence="8 15" id="KW-0732">Signal</keyword>
<evidence type="ECO:0000256" key="1">
    <source>
        <dbReference type="ARBA" id="ARBA00001772"/>
    </source>
</evidence>
<evidence type="ECO:0000256" key="4">
    <source>
        <dbReference type="ARBA" id="ARBA00010541"/>
    </source>
</evidence>
<dbReference type="InterPro" id="IPR036034">
    <property type="entry name" value="PDZ_sf"/>
</dbReference>
<evidence type="ECO:0000256" key="8">
    <source>
        <dbReference type="ARBA" id="ARBA00022729"/>
    </source>
</evidence>
<evidence type="ECO:0000256" key="3">
    <source>
        <dbReference type="ARBA" id="ARBA00004418"/>
    </source>
</evidence>
<keyword evidence="13" id="KW-0346">Stress response</keyword>
<dbReference type="SUPFAM" id="SSF50494">
    <property type="entry name" value="Trypsin-like serine proteases"/>
    <property type="match status" value="1"/>
</dbReference>
<dbReference type="NCBIfam" id="TIGR02037">
    <property type="entry name" value="degP_htrA_DO"/>
    <property type="match status" value="1"/>
</dbReference>
<comment type="catalytic activity">
    <reaction evidence="1">
        <text>Acts on substrates that are at least partially unfolded. The cleavage site P1 residue is normally between a pair of hydrophobic residues, such as Val-|-Val.</text>
        <dbReference type="EC" id="3.4.21.107"/>
    </reaction>
</comment>
<comment type="subcellular location">
    <subcellularLocation>
        <location evidence="3">Periplasm</location>
    </subcellularLocation>
</comment>
<dbReference type="Proteomes" id="UP001595548">
    <property type="component" value="Unassembled WGS sequence"/>
</dbReference>
<dbReference type="InterPro" id="IPR001940">
    <property type="entry name" value="Peptidase_S1C"/>
</dbReference>
<evidence type="ECO:0000256" key="14">
    <source>
        <dbReference type="ARBA" id="ARBA00032850"/>
    </source>
</evidence>
<reference evidence="18" key="1">
    <citation type="journal article" date="2019" name="Int. J. Syst. Evol. Microbiol.">
        <title>The Global Catalogue of Microorganisms (GCM) 10K type strain sequencing project: providing services to taxonomists for standard genome sequencing and annotation.</title>
        <authorList>
            <consortium name="The Broad Institute Genomics Platform"/>
            <consortium name="The Broad Institute Genome Sequencing Center for Infectious Disease"/>
            <person name="Wu L."/>
            <person name="Ma J."/>
        </authorList>
    </citation>
    <scope>NUCLEOTIDE SEQUENCE [LARGE SCALE GENOMIC DNA]</scope>
    <source>
        <strain evidence="18">KCTC 52141</strain>
    </source>
</reference>
<evidence type="ECO:0000256" key="11">
    <source>
        <dbReference type="ARBA" id="ARBA00022801"/>
    </source>
</evidence>
<sequence length="469" mass="49916">MQQTVLNARALMGVLVLSMLALTARAAALPEFTDLIEKSAPAVVKITTSKTVSSGGPSMDQLQDLPEAYRHLFPQPSPRERHAQSMGSGFIISNDGYILTNNHVVDSADEINVRLFDKRELMAEVIGVDPLSDLALLKIDAEDLPTLSLAKNDNLKVGQWVVAIGSPFGLDYSASAGIVSAMGRSIHAHDSQYVPFIQTDVAINPGNSGGPLFNLKGEVVGINSQIYSRSGGSNGLSFSIPADVASEVVAQLMDSGSVQRGWLGVAISDVSRDVAISFGLSKPIGALVNDVEPGSPAEEAGLKPSDIIVLFDGAEVLDSGVLPQLVGRMAPGTEVELTVMRGGKKQSLDVTLGERDSDPEEVASFGGRNGDAAGLDRLGLKLEPLSEQYRERSNLDGGVLVRQVEPNSAAAATGLRPGDVIVQLGYDGVQDLDEYRKIVKGLDEDKLVPIRFYRRGQSMIRTIKIESDD</sequence>
<proteinExistence type="inferred from homology"/>
<comment type="similarity">
    <text evidence="4">Belongs to the peptidase S1C family.</text>
</comment>
<evidence type="ECO:0000256" key="7">
    <source>
        <dbReference type="ARBA" id="ARBA00022670"/>
    </source>
</evidence>
<name>A0ABV7HLZ5_9GAMM</name>
<dbReference type="GO" id="GO:0016787">
    <property type="term" value="F:hydrolase activity"/>
    <property type="evidence" value="ECO:0007669"/>
    <property type="project" value="UniProtKB-KW"/>
</dbReference>
<evidence type="ECO:0000256" key="13">
    <source>
        <dbReference type="ARBA" id="ARBA00023016"/>
    </source>
</evidence>
<dbReference type="PANTHER" id="PTHR22939">
    <property type="entry name" value="SERINE PROTEASE FAMILY S1C HTRA-RELATED"/>
    <property type="match status" value="1"/>
</dbReference>
<feature type="signal peptide" evidence="15">
    <location>
        <begin position="1"/>
        <end position="26"/>
    </location>
</feature>
<feature type="domain" description="PDZ" evidence="16">
    <location>
        <begin position="361"/>
        <end position="424"/>
    </location>
</feature>
<feature type="chain" id="PRO_5046359007" description="Probable periplasmic serine endoprotease DegP-like" evidence="15">
    <location>
        <begin position="27"/>
        <end position="469"/>
    </location>
</feature>
<organism evidence="17 18">
    <name type="scientific">Gilvimarinus japonicus</name>
    <dbReference type="NCBI Taxonomy" id="1796469"/>
    <lineage>
        <taxon>Bacteria</taxon>
        <taxon>Pseudomonadati</taxon>
        <taxon>Pseudomonadota</taxon>
        <taxon>Gammaproteobacteria</taxon>
        <taxon>Cellvibrionales</taxon>
        <taxon>Cellvibrionaceae</taxon>
        <taxon>Gilvimarinus</taxon>
    </lineage>
</organism>
<evidence type="ECO:0000256" key="10">
    <source>
        <dbReference type="ARBA" id="ARBA00022764"/>
    </source>
</evidence>
<dbReference type="EMBL" id="JBHRTL010000001">
    <property type="protein sequence ID" value="MFC3153651.1"/>
    <property type="molecule type" value="Genomic_DNA"/>
</dbReference>
<evidence type="ECO:0000313" key="18">
    <source>
        <dbReference type="Proteomes" id="UP001595548"/>
    </source>
</evidence>
<dbReference type="Pfam" id="PF13180">
    <property type="entry name" value="PDZ_2"/>
    <property type="match status" value="2"/>
</dbReference>
<keyword evidence="12" id="KW-0720">Serine protease</keyword>
<dbReference type="InterPro" id="IPR009003">
    <property type="entry name" value="Peptidase_S1_PA"/>
</dbReference>
<evidence type="ECO:0000256" key="12">
    <source>
        <dbReference type="ARBA" id="ARBA00022825"/>
    </source>
</evidence>
<evidence type="ECO:0000256" key="2">
    <source>
        <dbReference type="ARBA" id="ARBA00002610"/>
    </source>
</evidence>
<gene>
    <name evidence="17" type="ORF">ACFOEB_00410</name>
</gene>
<dbReference type="InterPro" id="IPR011782">
    <property type="entry name" value="Pept_S1C_Do"/>
</dbReference>
<dbReference type="Gene3D" id="2.30.42.10">
    <property type="match status" value="2"/>
</dbReference>
<keyword evidence="7" id="KW-0645">Protease</keyword>
<dbReference type="Gene3D" id="2.40.10.120">
    <property type="match status" value="1"/>
</dbReference>
<accession>A0ABV7HLZ5</accession>
<evidence type="ECO:0000259" key="16">
    <source>
        <dbReference type="PROSITE" id="PS50106"/>
    </source>
</evidence>
<keyword evidence="10" id="KW-0574">Periplasm</keyword>
<keyword evidence="18" id="KW-1185">Reference proteome</keyword>
<dbReference type="InterPro" id="IPR001478">
    <property type="entry name" value="PDZ"/>
</dbReference>
<dbReference type="SUPFAM" id="SSF50156">
    <property type="entry name" value="PDZ domain-like"/>
    <property type="match status" value="2"/>
</dbReference>
<comment type="function">
    <text evidence="2">Might be efficient in the degradation of transiently denatured and unfolded proteins which accumulate in the periplasm following stress conditions.</text>
</comment>
<dbReference type="SMART" id="SM00228">
    <property type="entry name" value="PDZ"/>
    <property type="match status" value="2"/>
</dbReference>
<dbReference type="PANTHER" id="PTHR22939:SF130">
    <property type="entry name" value="PERIPLASMIC SERINE ENDOPROTEASE DEGP-LIKE-RELATED"/>
    <property type="match status" value="1"/>
</dbReference>
<keyword evidence="11 17" id="KW-0378">Hydrolase</keyword>
<evidence type="ECO:0000256" key="6">
    <source>
        <dbReference type="ARBA" id="ARBA00013958"/>
    </source>
</evidence>
<dbReference type="EC" id="3.4.21.107" evidence="5"/>
<feature type="domain" description="PDZ" evidence="16">
    <location>
        <begin position="247"/>
        <end position="316"/>
    </location>
</feature>
<evidence type="ECO:0000313" key="17">
    <source>
        <dbReference type="EMBL" id="MFC3153651.1"/>
    </source>
</evidence>
<dbReference type="PRINTS" id="PR00834">
    <property type="entry name" value="PROTEASES2C"/>
</dbReference>
<comment type="caution">
    <text evidence="17">The sequence shown here is derived from an EMBL/GenBank/DDBJ whole genome shotgun (WGS) entry which is preliminary data.</text>
</comment>
<protein>
    <recommendedName>
        <fullName evidence="6">Probable periplasmic serine endoprotease DegP-like</fullName>
        <ecNumber evidence="5">3.4.21.107</ecNumber>
    </recommendedName>
    <alternativeName>
        <fullName evidence="14">Protease Do</fullName>
    </alternativeName>
</protein>
<dbReference type="PROSITE" id="PS50106">
    <property type="entry name" value="PDZ"/>
    <property type="match status" value="2"/>
</dbReference>